<reference evidence="5" key="1">
    <citation type="journal article" date="2019" name="PLoS Negl. Trop. Dis.">
        <title>Revisiting the worldwide diversity of Leptospira species in the environment.</title>
        <authorList>
            <person name="Vincent A.T."/>
            <person name="Schiettekatte O."/>
            <person name="Bourhy P."/>
            <person name="Veyrier F.J."/>
            <person name="Picardeau M."/>
        </authorList>
    </citation>
    <scope>NUCLEOTIDE SEQUENCE [LARGE SCALE GENOMIC DNA]</scope>
    <source>
        <strain evidence="5">201601298</strain>
    </source>
</reference>
<dbReference type="Pfam" id="PF00534">
    <property type="entry name" value="Glycos_transf_1"/>
    <property type="match status" value="1"/>
</dbReference>
<dbReference type="CDD" id="cd03809">
    <property type="entry name" value="GT4_MtfB-like"/>
    <property type="match status" value="1"/>
</dbReference>
<feature type="domain" description="Glycosyl transferase family 1" evidence="2">
    <location>
        <begin position="227"/>
        <end position="376"/>
    </location>
</feature>
<dbReference type="RefSeq" id="WP_135693674.1">
    <property type="nucleotide sequence ID" value="NZ_RQHK01000002.1"/>
</dbReference>
<dbReference type="PANTHER" id="PTHR46401:SF2">
    <property type="entry name" value="GLYCOSYLTRANSFERASE WBBK-RELATED"/>
    <property type="match status" value="1"/>
</dbReference>
<keyword evidence="1" id="KW-0808">Transferase</keyword>
<dbReference type="Gene3D" id="3.40.50.2000">
    <property type="entry name" value="Glycogen Phosphorylase B"/>
    <property type="match status" value="2"/>
</dbReference>
<dbReference type="InterPro" id="IPR001296">
    <property type="entry name" value="Glyco_trans_1"/>
</dbReference>
<dbReference type="InterPro" id="IPR028098">
    <property type="entry name" value="Glyco_trans_4-like_N"/>
</dbReference>
<keyword evidence="5" id="KW-1185">Reference proteome</keyword>
<evidence type="ECO:0000313" key="5">
    <source>
        <dbReference type="Proteomes" id="UP000297940"/>
    </source>
</evidence>
<dbReference type="SUPFAM" id="SSF53756">
    <property type="entry name" value="UDP-Glycosyltransferase/glycogen phosphorylase"/>
    <property type="match status" value="1"/>
</dbReference>
<name>A0ABY2P460_9LEPT</name>
<accession>A0ABY2P460</accession>
<protein>
    <submittedName>
        <fullName evidence="4">Glycosyltransferase family 1 protein</fullName>
    </submittedName>
</protein>
<sequence length="402" mass="46800">MKILFDHQIFFQNKYGGISKIFLEIIRRLKERNFEFDTAVSIEEYQKGILKDPISKIQINSPSFYSIYTIYLWIRFIFRLFRLQIPDFLSKRESGIFKRSLRNQIHNINTKVNESLGKNQYSIFHPTYFQSYYLPSLGSSQTKMVLTVYDCVHELFPEYYGKSNFILNNRKNLCESASHIICISNRTKKDLLRIYKTIPEKKVSVIYLAGDLSGEPKTPQVFSVGDYVLFVGNRADYKNFKSLLEAFGHLRNSKNIHLVCAGGGSFSFSEKKWIREKKLDQFVHQIPFSSEAMLANLYRNAKVFVYPSLYEGFGIPLLEAMSVGCPVLCSDTEVFHEVAGEAAWYFDPRNVLDLESKLMHLLDSESDQKELSARGYTQTQKFSWNKCADEHIRIYQMLSEEV</sequence>
<evidence type="ECO:0000256" key="1">
    <source>
        <dbReference type="ARBA" id="ARBA00022679"/>
    </source>
</evidence>
<dbReference type="Proteomes" id="UP000297940">
    <property type="component" value="Unassembled WGS sequence"/>
</dbReference>
<evidence type="ECO:0000313" key="4">
    <source>
        <dbReference type="EMBL" id="TGM82251.1"/>
    </source>
</evidence>
<proteinExistence type="predicted"/>
<dbReference type="Pfam" id="PF13439">
    <property type="entry name" value="Glyco_transf_4"/>
    <property type="match status" value="1"/>
</dbReference>
<comment type="caution">
    <text evidence="4">The sequence shown here is derived from an EMBL/GenBank/DDBJ whole genome shotgun (WGS) entry which is preliminary data.</text>
</comment>
<dbReference type="EMBL" id="RQHK01000002">
    <property type="protein sequence ID" value="TGM82251.1"/>
    <property type="molecule type" value="Genomic_DNA"/>
</dbReference>
<dbReference type="PANTHER" id="PTHR46401">
    <property type="entry name" value="GLYCOSYLTRANSFERASE WBBK-RELATED"/>
    <property type="match status" value="1"/>
</dbReference>
<evidence type="ECO:0000259" key="2">
    <source>
        <dbReference type="Pfam" id="PF00534"/>
    </source>
</evidence>
<gene>
    <name evidence="4" type="ORF">EHR01_05575</name>
</gene>
<organism evidence="4 5">
    <name type="scientific">Leptospira mtsangambouensis</name>
    <dbReference type="NCBI Taxonomy" id="2484912"/>
    <lineage>
        <taxon>Bacteria</taxon>
        <taxon>Pseudomonadati</taxon>
        <taxon>Spirochaetota</taxon>
        <taxon>Spirochaetia</taxon>
        <taxon>Leptospirales</taxon>
        <taxon>Leptospiraceae</taxon>
        <taxon>Leptospira</taxon>
    </lineage>
</organism>
<feature type="domain" description="Glycosyltransferase subfamily 4-like N-terminal" evidence="3">
    <location>
        <begin position="16"/>
        <end position="208"/>
    </location>
</feature>
<evidence type="ECO:0000259" key="3">
    <source>
        <dbReference type="Pfam" id="PF13439"/>
    </source>
</evidence>